<comment type="caution">
    <text evidence="5">The sequence shown here is derived from an EMBL/GenBank/DDBJ whole genome shotgun (WGS) entry which is preliminary data.</text>
</comment>
<dbReference type="GO" id="GO:0006633">
    <property type="term" value="P:fatty acid biosynthetic process"/>
    <property type="evidence" value="ECO:0007669"/>
    <property type="project" value="TreeGrafter"/>
</dbReference>
<dbReference type="SUPFAM" id="SSF52151">
    <property type="entry name" value="FabD/lysophospholipase-like"/>
    <property type="match status" value="1"/>
</dbReference>
<keyword evidence="3" id="KW-0012">Acyltransferase</keyword>
<sequence>GVWSTADACRLVTARGRLMDALPEGGAMVAVQAGEDEVLPLLADRTHEVCLAAVNGPRSVVLSGDEAAVLEVAAGLAEDGRRTRRLQVSHAFHSPR</sequence>
<dbReference type="InterPro" id="IPR016035">
    <property type="entry name" value="Acyl_Trfase/lysoPLipase"/>
</dbReference>
<evidence type="ECO:0000256" key="1">
    <source>
        <dbReference type="ARBA" id="ARBA00022679"/>
    </source>
</evidence>
<reference evidence="5 6" key="1">
    <citation type="journal article" date="2016" name="Front. Microbiol.">
        <title>Comparative Genomics Analysis of Streptomyces Species Reveals Their Adaptation to the Marine Environment and Their Diversity at the Genomic Level.</title>
        <authorList>
            <person name="Tian X."/>
            <person name="Zhang Z."/>
            <person name="Yang T."/>
            <person name="Chen M."/>
            <person name="Li J."/>
            <person name="Chen F."/>
            <person name="Yang J."/>
            <person name="Li W."/>
            <person name="Zhang B."/>
            <person name="Zhang Z."/>
            <person name="Wu J."/>
            <person name="Zhang C."/>
            <person name="Long L."/>
            <person name="Xiao J."/>
        </authorList>
    </citation>
    <scope>NUCLEOTIDE SEQUENCE [LARGE SCALE GENOMIC DNA]</scope>
    <source>
        <strain evidence="5 6">SCSIO 02100</strain>
    </source>
</reference>
<feature type="non-terminal residue" evidence="5">
    <location>
        <position position="96"/>
    </location>
</feature>
<name>A0A1E7KS09_9ACTN</name>
<dbReference type="RefSeq" id="WP_139140800.1">
    <property type="nucleotide sequence ID" value="NZ_LJGU01000026.1"/>
</dbReference>
<dbReference type="AlphaFoldDB" id="A0A1E7KS09"/>
<dbReference type="SMART" id="SM00827">
    <property type="entry name" value="PKS_AT"/>
    <property type="match status" value="1"/>
</dbReference>
<proteinExistence type="predicted"/>
<feature type="non-terminal residue" evidence="5">
    <location>
        <position position="1"/>
    </location>
</feature>
<protein>
    <recommendedName>
        <fullName evidence="4">Malonyl-CoA:ACP transacylase (MAT) domain-containing protein</fullName>
    </recommendedName>
</protein>
<accession>A0A1E7KS09</accession>
<evidence type="ECO:0000256" key="2">
    <source>
        <dbReference type="ARBA" id="ARBA00023268"/>
    </source>
</evidence>
<dbReference type="InterPro" id="IPR016036">
    <property type="entry name" value="Malonyl_transacylase_ACP-bd"/>
</dbReference>
<dbReference type="InterPro" id="IPR014043">
    <property type="entry name" value="Acyl_transferase_dom"/>
</dbReference>
<dbReference type="OrthoDB" id="9778690at2"/>
<evidence type="ECO:0000259" key="4">
    <source>
        <dbReference type="SMART" id="SM00827"/>
    </source>
</evidence>
<dbReference type="Proteomes" id="UP000176101">
    <property type="component" value="Unassembled WGS sequence"/>
</dbReference>
<dbReference type="InterPro" id="IPR050091">
    <property type="entry name" value="PKS_NRPS_Biosynth_Enz"/>
</dbReference>
<dbReference type="InterPro" id="IPR001227">
    <property type="entry name" value="Ac_transferase_dom_sf"/>
</dbReference>
<gene>
    <name evidence="5" type="ORF">AN216_00125</name>
</gene>
<keyword evidence="6" id="KW-1185">Reference proteome</keyword>
<evidence type="ECO:0000256" key="3">
    <source>
        <dbReference type="ARBA" id="ARBA00023315"/>
    </source>
</evidence>
<dbReference type="EMBL" id="LJGU01000026">
    <property type="protein sequence ID" value="OEV06715.1"/>
    <property type="molecule type" value="Genomic_DNA"/>
</dbReference>
<evidence type="ECO:0000313" key="6">
    <source>
        <dbReference type="Proteomes" id="UP000176101"/>
    </source>
</evidence>
<keyword evidence="2" id="KW-0511">Multifunctional enzyme</keyword>
<evidence type="ECO:0000313" key="5">
    <source>
        <dbReference type="EMBL" id="OEV06715.1"/>
    </source>
</evidence>
<dbReference type="PANTHER" id="PTHR43775:SF51">
    <property type="entry name" value="INACTIVE PHENOLPHTHIOCEROL SYNTHESIS POLYKETIDE SYNTHASE TYPE I PKS1-RELATED"/>
    <property type="match status" value="1"/>
</dbReference>
<organism evidence="5 6">
    <name type="scientific">Streptomyces oceani</name>
    <dbReference type="NCBI Taxonomy" id="1075402"/>
    <lineage>
        <taxon>Bacteria</taxon>
        <taxon>Bacillati</taxon>
        <taxon>Actinomycetota</taxon>
        <taxon>Actinomycetes</taxon>
        <taxon>Kitasatosporales</taxon>
        <taxon>Streptomycetaceae</taxon>
        <taxon>Streptomyces</taxon>
    </lineage>
</organism>
<dbReference type="Gene3D" id="3.40.366.10">
    <property type="entry name" value="Malonyl-Coenzyme A Acyl Carrier Protein, domain 2"/>
    <property type="match status" value="1"/>
</dbReference>
<feature type="domain" description="Malonyl-CoA:ACP transacylase (MAT)" evidence="4">
    <location>
        <begin position="2"/>
        <end position="96"/>
    </location>
</feature>
<keyword evidence="1" id="KW-0808">Transferase</keyword>
<dbReference type="GO" id="GO:0004312">
    <property type="term" value="F:fatty acid synthase activity"/>
    <property type="evidence" value="ECO:0007669"/>
    <property type="project" value="TreeGrafter"/>
</dbReference>
<dbReference type="PANTHER" id="PTHR43775">
    <property type="entry name" value="FATTY ACID SYNTHASE"/>
    <property type="match status" value="1"/>
</dbReference>
<dbReference type="SUPFAM" id="SSF55048">
    <property type="entry name" value="Probable ACP-binding domain of malonyl-CoA ACP transacylase"/>
    <property type="match status" value="1"/>
</dbReference>
<dbReference type="Pfam" id="PF00698">
    <property type="entry name" value="Acyl_transf_1"/>
    <property type="match status" value="1"/>
</dbReference>